<name>A0ABP7K0X1_9RHOB</name>
<dbReference type="Proteomes" id="UP001399917">
    <property type="component" value="Unassembled WGS sequence"/>
</dbReference>
<evidence type="ECO:0000256" key="3">
    <source>
        <dbReference type="ARBA" id="ARBA00022676"/>
    </source>
</evidence>
<keyword evidence="8" id="KW-0325">Glycoprotein</keyword>
<keyword evidence="10" id="KW-1185">Reference proteome</keyword>
<evidence type="ECO:0000256" key="1">
    <source>
        <dbReference type="ARBA" id="ARBA00004167"/>
    </source>
</evidence>
<evidence type="ECO:0000256" key="7">
    <source>
        <dbReference type="ARBA" id="ARBA00023136"/>
    </source>
</evidence>
<evidence type="ECO:0000256" key="8">
    <source>
        <dbReference type="ARBA" id="ARBA00023180"/>
    </source>
</evidence>
<evidence type="ECO:0000256" key="5">
    <source>
        <dbReference type="ARBA" id="ARBA00022692"/>
    </source>
</evidence>
<accession>A0ABP7K0X1</accession>
<sequence length="205" mass="22961">MIGWYLSKLQRSSSYAERFSLSREDILARLSAKSVAIVGNARALCETSQGSDIDAADIVIRINSAPMPAAASHGQRTDWLAMSTPVSQAIVQERAPDLLMWMTPKRRRLPLRIARHRDFYLNAIDDWQRLRATLPANPTTGLMVIDLAAASNASRVDLYGFDFFSSLSLSGRRSAEQVPHDFGSEREWVEQRMGADSRLTLHPMK</sequence>
<evidence type="ECO:0000313" key="10">
    <source>
        <dbReference type="Proteomes" id="UP001399917"/>
    </source>
</evidence>
<comment type="subcellular location">
    <subcellularLocation>
        <location evidence="2">Endomembrane system</location>
    </subcellularLocation>
    <subcellularLocation>
        <location evidence="1">Membrane</location>
        <topology evidence="1">Single-pass membrane protein</topology>
    </subcellularLocation>
</comment>
<evidence type="ECO:0000256" key="4">
    <source>
        <dbReference type="ARBA" id="ARBA00022679"/>
    </source>
</evidence>
<organism evidence="9 10">
    <name type="scientific">Celeribacter arenosi</name>
    <dbReference type="NCBI Taxonomy" id="792649"/>
    <lineage>
        <taxon>Bacteria</taxon>
        <taxon>Pseudomonadati</taxon>
        <taxon>Pseudomonadota</taxon>
        <taxon>Alphaproteobacteria</taxon>
        <taxon>Rhodobacterales</taxon>
        <taxon>Roseobacteraceae</taxon>
        <taxon>Celeribacter</taxon>
    </lineage>
</organism>
<protein>
    <submittedName>
        <fullName evidence="9">Glycosyltransferase family 29 protein</fullName>
    </submittedName>
</protein>
<evidence type="ECO:0000256" key="6">
    <source>
        <dbReference type="ARBA" id="ARBA00022989"/>
    </source>
</evidence>
<dbReference type="PANTHER" id="PTHR11987:SF36">
    <property type="entry name" value="SIA-ALPHA-2,3-GAL-BETA-1,4-GLCNAC-R:ALPHA 2,8-SIALYLTRANSFERASE"/>
    <property type="match status" value="1"/>
</dbReference>
<evidence type="ECO:0000256" key="2">
    <source>
        <dbReference type="ARBA" id="ARBA00004308"/>
    </source>
</evidence>
<dbReference type="Gene3D" id="3.90.1480.20">
    <property type="entry name" value="Glycosyl transferase family 29"/>
    <property type="match status" value="1"/>
</dbReference>
<dbReference type="Pfam" id="PF00777">
    <property type="entry name" value="Glyco_transf_29"/>
    <property type="match status" value="1"/>
</dbReference>
<keyword evidence="7" id="KW-0472">Membrane</keyword>
<keyword evidence="6" id="KW-1133">Transmembrane helix</keyword>
<keyword evidence="5" id="KW-0812">Transmembrane</keyword>
<dbReference type="InterPro" id="IPR038578">
    <property type="entry name" value="GT29-like_sf"/>
</dbReference>
<dbReference type="EMBL" id="BAABDF010000003">
    <property type="protein sequence ID" value="GAA3860014.1"/>
    <property type="molecule type" value="Genomic_DNA"/>
</dbReference>
<dbReference type="PANTHER" id="PTHR11987">
    <property type="entry name" value="ALPHA-2,8-SIALYLTRANSFERASE"/>
    <property type="match status" value="1"/>
</dbReference>
<reference evidence="10" key="1">
    <citation type="journal article" date="2019" name="Int. J. Syst. Evol. Microbiol.">
        <title>The Global Catalogue of Microorganisms (GCM) 10K type strain sequencing project: providing services to taxonomists for standard genome sequencing and annotation.</title>
        <authorList>
            <consortium name="The Broad Institute Genomics Platform"/>
            <consortium name="The Broad Institute Genome Sequencing Center for Infectious Disease"/>
            <person name="Wu L."/>
            <person name="Ma J."/>
        </authorList>
    </citation>
    <scope>NUCLEOTIDE SEQUENCE [LARGE SCALE GENOMIC DNA]</scope>
    <source>
        <strain evidence="10">JCM 17190</strain>
    </source>
</reference>
<dbReference type="RefSeq" id="WP_344843899.1">
    <property type="nucleotide sequence ID" value="NZ_BAABDF010000003.1"/>
</dbReference>
<proteinExistence type="predicted"/>
<comment type="caution">
    <text evidence="9">The sequence shown here is derived from an EMBL/GenBank/DDBJ whole genome shotgun (WGS) entry which is preliminary data.</text>
</comment>
<dbReference type="InterPro" id="IPR001675">
    <property type="entry name" value="Glyco_trans_29"/>
</dbReference>
<dbReference type="InterPro" id="IPR050943">
    <property type="entry name" value="Glycosyltr_29_Sialyltrsf"/>
</dbReference>
<keyword evidence="4" id="KW-0808">Transferase</keyword>
<keyword evidence="3" id="KW-0328">Glycosyltransferase</keyword>
<evidence type="ECO:0000313" key="9">
    <source>
        <dbReference type="EMBL" id="GAA3860014.1"/>
    </source>
</evidence>
<gene>
    <name evidence="9" type="ORF">GCM10022404_08530</name>
</gene>